<dbReference type="RefSeq" id="WP_312894559.1">
    <property type="nucleotide sequence ID" value="NZ_BAABAM010000003.1"/>
</dbReference>
<accession>A0A7W0CLH5</accession>
<dbReference type="Pfam" id="PF15644">
    <property type="entry name" value="Gln_amidase"/>
    <property type="match status" value="1"/>
</dbReference>
<dbReference type="InterPro" id="IPR028908">
    <property type="entry name" value="Tox-PL_dom"/>
</dbReference>
<evidence type="ECO:0000313" key="3">
    <source>
        <dbReference type="EMBL" id="MBA2893162.1"/>
    </source>
</evidence>
<sequence length="252" mass="27047">MFRDRSPVEGAYNPVVADGVRWLDYERAAAGEQEGRQGAQAQEREPLDWFDRADRPPRLSGCRPYGMPGGLARPDPQAERDLARALPPGTRFADPRSTWVRLINAEGPAGDPFRAGNAADCALAVVSTWHGEPAVAAPRQPEYDRVGRPLLTGETGAASRMQTWLGQPLVSEGPGRQACASISGRLLEAGHGACAVLVGRWSTGGSHAWNAVNHHGEVIWIDAQRGLPAVEPCYPSAAELFCAVLDRRGRAG</sequence>
<comment type="caution">
    <text evidence="3">The sequence shown here is derived from an EMBL/GenBank/DDBJ whole genome shotgun (WGS) entry which is preliminary data.</text>
</comment>
<protein>
    <recommendedName>
        <fullName evidence="2">Tox-PL domain-containing protein</fullName>
    </recommendedName>
</protein>
<feature type="region of interest" description="Disordered" evidence="1">
    <location>
        <begin position="31"/>
        <end position="76"/>
    </location>
</feature>
<name>A0A7W0CLH5_9ACTN</name>
<reference evidence="3 4" key="1">
    <citation type="submission" date="2020-07" db="EMBL/GenBank/DDBJ databases">
        <title>Genomic Encyclopedia of Type Strains, Phase IV (KMG-IV): sequencing the most valuable type-strain genomes for metagenomic binning, comparative biology and taxonomic classification.</title>
        <authorList>
            <person name="Goeker M."/>
        </authorList>
    </citation>
    <scope>NUCLEOTIDE SEQUENCE [LARGE SCALE GENOMIC DNA]</scope>
    <source>
        <strain evidence="3 4">DSM 45533</strain>
    </source>
</reference>
<evidence type="ECO:0000313" key="4">
    <source>
        <dbReference type="Proteomes" id="UP000530928"/>
    </source>
</evidence>
<gene>
    <name evidence="3" type="ORF">HNR30_004516</name>
</gene>
<proteinExistence type="predicted"/>
<dbReference type="AlphaFoldDB" id="A0A7W0CLH5"/>
<organism evidence="3 4">
    <name type="scientific">Nonomuraea soli</name>
    <dbReference type="NCBI Taxonomy" id="1032476"/>
    <lineage>
        <taxon>Bacteria</taxon>
        <taxon>Bacillati</taxon>
        <taxon>Actinomycetota</taxon>
        <taxon>Actinomycetes</taxon>
        <taxon>Streptosporangiales</taxon>
        <taxon>Streptosporangiaceae</taxon>
        <taxon>Nonomuraea</taxon>
    </lineage>
</organism>
<keyword evidence="4" id="KW-1185">Reference proteome</keyword>
<dbReference type="EMBL" id="JACDUR010000004">
    <property type="protein sequence ID" value="MBA2893162.1"/>
    <property type="molecule type" value="Genomic_DNA"/>
</dbReference>
<evidence type="ECO:0000259" key="2">
    <source>
        <dbReference type="Pfam" id="PF15644"/>
    </source>
</evidence>
<feature type="compositionally biased region" description="Basic and acidic residues" evidence="1">
    <location>
        <begin position="42"/>
        <end position="57"/>
    </location>
</feature>
<feature type="domain" description="Tox-PL" evidence="2">
    <location>
        <begin position="117"/>
        <end position="226"/>
    </location>
</feature>
<dbReference type="Proteomes" id="UP000530928">
    <property type="component" value="Unassembled WGS sequence"/>
</dbReference>
<evidence type="ECO:0000256" key="1">
    <source>
        <dbReference type="SAM" id="MobiDB-lite"/>
    </source>
</evidence>